<dbReference type="AlphaFoldDB" id="A0A1E4TNK1"/>
<evidence type="ECO:0008006" key="7">
    <source>
        <dbReference type="Google" id="ProtNLM"/>
    </source>
</evidence>
<dbReference type="Proteomes" id="UP000094236">
    <property type="component" value="Unassembled WGS sequence"/>
</dbReference>
<comment type="subcellular location">
    <subcellularLocation>
        <location evidence="1">Nucleus</location>
    </subcellularLocation>
</comment>
<dbReference type="InterPro" id="IPR011989">
    <property type="entry name" value="ARM-like"/>
</dbReference>
<dbReference type="SUPFAM" id="SSF48371">
    <property type="entry name" value="ARM repeat"/>
    <property type="match status" value="1"/>
</dbReference>
<keyword evidence="3" id="KW-0813">Transport</keyword>
<dbReference type="InterPro" id="IPR016024">
    <property type="entry name" value="ARM-type_fold"/>
</dbReference>
<organism evidence="5 6">
    <name type="scientific">Pachysolen tannophilus NRRL Y-2460</name>
    <dbReference type="NCBI Taxonomy" id="669874"/>
    <lineage>
        <taxon>Eukaryota</taxon>
        <taxon>Fungi</taxon>
        <taxon>Dikarya</taxon>
        <taxon>Ascomycota</taxon>
        <taxon>Saccharomycotina</taxon>
        <taxon>Pichiomycetes</taxon>
        <taxon>Pachysolenaceae</taxon>
        <taxon>Pachysolen</taxon>
    </lineage>
</organism>
<dbReference type="Gene3D" id="1.25.10.10">
    <property type="entry name" value="Leucine-rich Repeat Variant"/>
    <property type="match status" value="1"/>
</dbReference>
<dbReference type="GO" id="GO:0005634">
    <property type="term" value="C:nucleus"/>
    <property type="evidence" value="ECO:0007669"/>
    <property type="project" value="UniProtKB-SubCell"/>
</dbReference>
<dbReference type="PANTHER" id="PTHR12363">
    <property type="entry name" value="TRANSPORTIN 3 AND IMPORTIN 13"/>
    <property type="match status" value="1"/>
</dbReference>
<dbReference type="OrthoDB" id="2016913at2759"/>
<dbReference type="InterPro" id="IPR051345">
    <property type="entry name" value="Importin_beta-like_NTR"/>
</dbReference>
<comment type="similarity">
    <text evidence="2">Belongs to the importin beta family.</text>
</comment>
<keyword evidence="4" id="KW-0539">Nucleus</keyword>
<reference evidence="6" key="1">
    <citation type="submission" date="2016-05" db="EMBL/GenBank/DDBJ databases">
        <title>Comparative genomics of biotechnologically important yeasts.</title>
        <authorList>
            <consortium name="DOE Joint Genome Institute"/>
            <person name="Riley R."/>
            <person name="Haridas S."/>
            <person name="Wolfe K.H."/>
            <person name="Lopes M.R."/>
            <person name="Hittinger C.T."/>
            <person name="Goker M."/>
            <person name="Salamov A."/>
            <person name="Wisecaver J."/>
            <person name="Long T.M."/>
            <person name="Aerts A.L."/>
            <person name="Barry K."/>
            <person name="Choi C."/>
            <person name="Clum A."/>
            <person name="Coughlan A.Y."/>
            <person name="Deshpande S."/>
            <person name="Douglass A.P."/>
            <person name="Hanson S.J."/>
            <person name="Klenk H.-P."/>
            <person name="Labutti K."/>
            <person name="Lapidus A."/>
            <person name="Lindquist E."/>
            <person name="Lipzen A."/>
            <person name="Meier-Kolthoff J.P."/>
            <person name="Ohm R.A."/>
            <person name="Otillar R.P."/>
            <person name="Pangilinan J."/>
            <person name="Peng Y."/>
            <person name="Rokas A."/>
            <person name="Rosa C.A."/>
            <person name="Scheuner C."/>
            <person name="Sibirny A.A."/>
            <person name="Slot J.C."/>
            <person name="Stielow J.B."/>
            <person name="Sun H."/>
            <person name="Kurtzman C.P."/>
            <person name="Blackwell M."/>
            <person name="Grigoriev I.V."/>
            <person name="Jeffries T.W."/>
        </authorList>
    </citation>
    <scope>NUCLEOTIDE SEQUENCE [LARGE SCALE GENOMIC DNA]</scope>
    <source>
        <strain evidence="6">NRRL Y-2460</strain>
    </source>
</reference>
<dbReference type="EMBL" id="KV454018">
    <property type="protein sequence ID" value="ODV93346.1"/>
    <property type="molecule type" value="Genomic_DNA"/>
</dbReference>
<evidence type="ECO:0000256" key="4">
    <source>
        <dbReference type="ARBA" id="ARBA00023242"/>
    </source>
</evidence>
<accession>A0A1E4TNK1</accession>
<evidence type="ECO:0000256" key="1">
    <source>
        <dbReference type="ARBA" id="ARBA00004123"/>
    </source>
</evidence>
<sequence length="991" mass="114423">MEQDDFDLDQVIGLVELLYSSRDPDQVIEVQKILQRFQKSSNSWYISNQLLLNDSINCKFFGALTYTVGINLHLGEFSTDLKFKIILELLNHVILLINENKNNTLFVIEKLLSNLAIIFVTSYKEWSYSLQSLYASLKNKNPQIINDSNINDFDSTYDMILLLFSQIVVEETSKLESSNVDKSNLHKFIHEKFFPITSALLFRTEMIKSLDCLGSWIQYISTAELESVERYDLSIILDHLLDLIILNNADISQRAINVTVDILDTNPSMLNKVLKNKLDSLIFGKWGVNYLQSLIEDHDFENINQFSRLVILFLETDIIHVAHLLADDANNEKFEFLLNLTNFPGIPIDEELISKDFIEFWSELAEAYVDDEDRLLVLLKNDTDQLMKLNQKATSIFQRVSSIYWSKIHIPVNVDDEEFKLYKEEFMSYRSDVADFFDTIYPIVKIAMYKNLIDTISNNISSAKPNFQDIEASLFLINSISSNFNEDNINTNILSYLTNILESNFFEIISSNNSNENKYTISTTIQFLSSIDFFYKHKIGLKYLPSILNFLFSCMLESNLYHLSSSKAICRISNDCRLSLVGYLPNFENLIVEMINNINILPIIRERIVNSYASIIQGIKNPEIQGKNLNILLGLINEKCVQLITNNQITNENTLNYLISLLNCIYEIGKGMQLPEDDVEDFYSQEEINLINEYWTNDSYNIHDKIIRIITEVSTNSSSPMLLNNTEIVEKCCLIFKTGLTESIEGPFVFKDETLIQYILTKSGSANINTMPFLFELFDAVITANYKTISPSLVSSTVDTIFLSRLPLIKTDPDLIESSIKILGTIVEKKPSLIIYNGNFTIIILHFCLENLSTSEKFILKSVSKFWSKLIVLKKGDKRDFEFISNLFLQEKLGVVLTYAVISNLLKSQRSNIDNFQEILKFLIVKYPLYVKNWLEDAFAKVNEERVNQRIDELKSYHVFIKKLIMTRGKTQAFQNVVKEYWLETNGLFNY</sequence>
<dbReference type="PANTHER" id="PTHR12363:SF33">
    <property type="entry name" value="IMPORTIN-13"/>
    <property type="match status" value="1"/>
</dbReference>
<evidence type="ECO:0000313" key="5">
    <source>
        <dbReference type="EMBL" id="ODV93346.1"/>
    </source>
</evidence>
<dbReference type="STRING" id="669874.A0A1E4TNK1"/>
<gene>
    <name evidence="5" type="ORF">PACTADRAFT_51947</name>
</gene>
<evidence type="ECO:0000256" key="2">
    <source>
        <dbReference type="ARBA" id="ARBA00007991"/>
    </source>
</evidence>
<dbReference type="GO" id="GO:0006606">
    <property type="term" value="P:protein import into nucleus"/>
    <property type="evidence" value="ECO:0007669"/>
    <property type="project" value="TreeGrafter"/>
</dbReference>
<keyword evidence="6" id="KW-1185">Reference proteome</keyword>
<evidence type="ECO:0000313" key="6">
    <source>
        <dbReference type="Proteomes" id="UP000094236"/>
    </source>
</evidence>
<evidence type="ECO:0000256" key="3">
    <source>
        <dbReference type="ARBA" id="ARBA00022448"/>
    </source>
</evidence>
<protein>
    <recommendedName>
        <fullName evidence="7">Importin N-terminal domain-containing protein</fullName>
    </recommendedName>
</protein>
<name>A0A1E4TNK1_PACTA</name>
<proteinExistence type="inferred from homology"/>
<dbReference type="GO" id="GO:0005737">
    <property type="term" value="C:cytoplasm"/>
    <property type="evidence" value="ECO:0007669"/>
    <property type="project" value="TreeGrafter"/>
</dbReference>